<name>A0A158PKY8_ANGCS</name>
<evidence type="ECO:0000313" key="3">
    <source>
        <dbReference type="WBParaSite" id="ACOC_0001070401-mRNA-1"/>
    </source>
</evidence>
<evidence type="ECO:0000313" key="2">
    <source>
        <dbReference type="Proteomes" id="UP000267027"/>
    </source>
</evidence>
<gene>
    <name evidence="1" type="ORF">ACOC_LOCUS10705</name>
</gene>
<protein>
    <submittedName>
        <fullName evidence="3">Helitron_like_N domain-containing protein</fullName>
    </submittedName>
</protein>
<organism evidence="3">
    <name type="scientific">Angiostrongylus costaricensis</name>
    <name type="common">Nematode worm</name>
    <dbReference type="NCBI Taxonomy" id="334426"/>
    <lineage>
        <taxon>Eukaryota</taxon>
        <taxon>Metazoa</taxon>
        <taxon>Ecdysozoa</taxon>
        <taxon>Nematoda</taxon>
        <taxon>Chromadorea</taxon>
        <taxon>Rhabditida</taxon>
        <taxon>Rhabditina</taxon>
        <taxon>Rhabditomorpha</taxon>
        <taxon>Strongyloidea</taxon>
        <taxon>Metastrongylidae</taxon>
        <taxon>Angiostrongylus</taxon>
    </lineage>
</organism>
<reference evidence="3" key="1">
    <citation type="submission" date="2016-04" db="UniProtKB">
        <authorList>
            <consortium name="WormBaseParasite"/>
        </authorList>
    </citation>
    <scope>IDENTIFICATION</scope>
</reference>
<accession>A0A158PKY8</accession>
<dbReference type="EMBL" id="UYYA01004528">
    <property type="protein sequence ID" value="VDM62290.1"/>
    <property type="molecule type" value="Genomic_DNA"/>
</dbReference>
<evidence type="ECO:0000313" key="1">
    <source>
        <dbReference type="EMBL" id="VDM62290.1"/>
    </source>
</evidence>
<proteinExistence type="predicted"/>
<dbReference type="WBParaSite" id="ACOC_0001070401-mRNA-1">
    <property type="protein sequence ID" value="ACOC_0001070401-mRNA-1"/>
    <property type="gene ID" value="ACOC_0001070401"/>
</dbReference>
<sequence>MSNKLKFSPVGREEDYEANGCYSDHVDPSSGRDFAENPAFPHYLLTNDSEWIPMLSDEVYEDLYQAQELQNTAQQLYHPEEGDLFAVVETYMETKGNFSECLQVVTDDVLTDDVLENTLEPQQFVAVFRQDSPQQYVRSNSDHLSQRGRTRQIDTVPYTNEMHHVIQNTSSPLEMEVNHRTQYEVGSATLFGGSLNHSEGAPPHDFPILRSSSKSQPCHPLYEKLKGKALDPVQKYNDGERRKGRIKQLRDTLLNRRQCEEAVQQRASGLQPFFYHKPVGRSKTLRHQRSTASKAISGIIKGTIKPTIDPVTGRYVVQLHELRGLHHAANESTRCVEEQTLRDGHKMADSARKGEDWIETVFGRCVIKWLIERKTITGTFSDINEQDKIALLQANVQAYPKTCDGDGW</sequence>
<dbReference type="Proteomes" id="UP000267027">
    <property type="component" value="Unassembled WGS sequence"/>
</dbReference>
<dbReference type="AlphaFoldDB" id="A0A158PKY8"/>
<reference evidence="1 2" key="2">
    <citation type="submission" date="2018-11" db="EMBL/GenBank/DDBJ databases">
        <authorList>
            <consortium name="Pathogen Informatics"/>
        </authorList>
    </citation>
    <scope>NUCLEOTIDE SEQUENCE [LARGE SCALE GENOMIC DNA]</scope>
    <source>
        <strain evidence="1 2">Costa Rica</strain>
    </source>
</reference>
<keyword evidence="2" id="KW-1185">Reference proteome</keyword>